<evidence type="ECO:0000259" key="9">
    <source>
        <dbReference type="PROSITE" id="PS50928"/>
    </source>
</evidence>
<feature type="transmembrane region" description="Helical" evidence="7">
    <location>
        <begin position="226"/>
        <end position="252"/>
    </location>
</feature>
<evidence type="ECO:0000256" key="3">
    <source>
        <dbReference type="ARBA" id="ARBA00022475"/>
    </source>
</evidence>
<feature type="transmembrane region" description="Helical" evidence="7">
    <location>
        <begin position="63"/>
        <end position="83"/>
    </location>
</feature>
<comment type="similarity">
    <text evidence="7">Belongs to the binding-protein-dependent transport system permease family.</text>
</comment>
<comment type="caution">
    <text evidence="10">The sequence shown here is derived from an EMBL/GenBank/DDBJ whole genome shotgun (WGS) entry which is preliminary data.</text>
</comment>
<dbReference type="CDD" id="cd06261">
    <property type="entry name" value="TM_PBP2"/>
    <property type="match status" value="1"/>
</dbReference>
<evidence type="ECO:0000256" key="2">
    <source>
        <dbReference type="ARBA" id="ARBA00022448"/>
    </source>
</evidence>
<comment type="subcellular location">
    <subcellularLocation>
        <location evidence="1 7">Cell membrane</location>
        <topology evidence="1 7">Multi-pass membrane protein</topology>
    </subcellularLocation>
</comment>
<dbReference type="Pfam" id="PF00528">
    <property type="entry name" value="BPD_transp_1"/>
    <property type="match status" value="1"/>
</dbReference>
<keyword evidence="2 7" id="KW-0813">Transport</keyword>
<evidence type="ECO:0000256" key="7">
    <source>
        <dbReference type="RuleBase" id="RU363032"/>
    </source>
</evidence>
<evidence type="ECO:0000313" key="10">
    <source>
        <dbReference type="EMBL" id="MCX2720951.1"/>
    </source>
</evidence>
<dbReference type="PANTHER" id="PTHR30151:SF0">
    <property type="entry name" value="ABC TRANSPORTER PERMEASE PROTEIN MJ0413-RELATED"/>
    <property type="match status" value="1"/>
</dbReference>
<dbReference type="Proteomes" id="UP001300261">
    <property type="component" value="Unassembled WGS sequence"/>
</dbReference>
<dbReference type="Gene3D" id="1.10.3720.10">
    <property type="entry name" value="MetI-like"/>
    <property type="match status" value="1"/>
</dbReference>
<proteinExistence type="inferred from homology"/>
<dbReference type="InterPro" id="IPR035906">
    <property type="entry name" value="MetI-like_sf"/>
</dbReference>
<keyword evidence="4 7" id="KW-0812">Transmembrane</keyword>
<feature type="compositionally biased region" description="Basic and acidic residues" evidence="8">
    <location>
        <begin position="11"/>
        <end position="27"/>
    </location>
</feature>
<feature type="transmembrane region" description="Helical" evidence="7">
    <location>
        <begin position="184"/>
        <end position="205"/>
    </location>
</feature>
<keyword evidence="11" id="KW-1185">Reference proteome</keyword>
<feature type="region of interest" description="Disordered" evidence="8">
    <location>
        <begin position="1"/>
        <end position="27"/>
    </location>
</feature>
<feature type="transmembrane region" description="Helical" evidence="7">
    <location>
        <begin position="127"/>
        <end position="146"/>
    </location>
</feature>
<evidence type="ECO:0000313" key="11">
    <source>
        <dbReference type="Proteomes" id="UP001300261"/>
    </source>
</evidence>
<keyword evidence="5 7" id="KW-1133">Transmembrane helix</keyword>
<gene>
    <name evidence="10" type="ORF">ON753_00810</name>
</gene>
<dbReference type="EMBL" id="JAPEVI010000001">
    <property type="protein sequence ID" value="MCX2720951.1"/>
    <property type="molecule type" value="Genomic_DNA"/>
</dbReference>
<dbReference type="PROSITE" id="PS50928">
    <property type="entry name" value="ABC_TM1"/>
    <property type="match status" value="1"/>
</dbReference>
<evidence type="ECO:0000256" key="4">
    <source>
        <dbReference type="ARBA" id="ARBA00022692"/>
    </source>
</evidence>
<reference evidence="10 11" key="1">
    <citation type="journal article" date="2016" name="Int. J. Syst. Evol. Microbiol.">
        <title>Labrenzia salina sp. nov., isolated from the rhizosphere of the halophyte Arthrocnemum macrostachyum.</title>
        <authorList>
            <person name="Camacho M."/>
            <person name="Redondo-Gomez S."/>
            <person name="Rodriguez-Llorente I."/>
            <person name="Rohde M."/>
            <person name="Sproer C."/>
            <person name="Schumann P."/>
            <person name="Klenk H.P."/>
            <person name="Montero-Calasanz M.D.C."/>
        </authorList>
    </citation>
    <scope>NUCLEOTIDE SEQUENCE [LARGE SCALE GENOMIC DNA]</scope>
    <source>
        <strain evidence="10 11">DSM 29163</strain>
    </source>
</reference>
<keyword evidence="3" id="KW-1003">Cell membrane</keyword>
<protein>
    <submittedName>
        <fullName evidence="10">ABC transporter permease</fullName>
    </submittedName>
</protein>
<sequence length="315" mass="33843">MSKMGQAADAVDERAHAREPAEPAQRTEDLVGFADAPGLSGGDVTRAIVNAAVHGAGLVKRNALTIALSVLSLSLGILLWHLATTYKFDFYINFENVPSPGKVFSAFWTHLGERDFYIHIGVSMQRILTGYLTAAVIGILAGVLMGRSKIACALIYPYIEVLRPIPAVAWIPLAILMWPTEEASIIYITLLGALFPIVLNTLHGVEQTPEVLVRAAKSLGASGLQIFWHVILPAALPSIAAGLAIGMGVSWFSLLAGEIISGQYGIGYFTWDAYSLINYPDIVVGMLVIGGLGTLSTYAVKLAMQPLLAWQKRAR</sequence>
<feature type="transmembrane region" description="Helical" evidence="7">
    <location>
        <begin position="282"/>
        <end position="303"/>
    </location>
</feature>
<dbReference type="RefSeq" id="WP_265960647.1">
    <property type="nucleotide sequence ID" value="NZ_JAPEVI010000001.1"/>
</dbReference>
<accession>A0ABT3QVK5</accession>
<keyword evidence="6 7" id="KW-0472">Membrane</keyword>
<feature type="domain" description="ABC transmembrane type-1" evidence="9">
    <location>
        <begin position="120"/>
        <end position="300"/>
    </location>
</feature>
<feature type="transmembrane region" description="Helical" evidence="7">
    <location>
        <begin position="158"/>
        <end position="178"/>
    </location>
</feature>
<dbReference type="PANTHER" id="PTHR30151">
    <property type="entry name" value="ALKANE SULFONATE ABC TRANSPORTER-RELATED, MEMBRANE SUBUNIT"/>
    <property type="match status" value="1"/>
</dbReference>
<name>A0ABT3QVK5_9HYPH</name>
<evidence type="ECO:0000256" key="6">
    <source>
        <dbReference type="ARBA" id="ARBA00023136"/>
    </source>
</evidence>
<evidence type="ECO:0000256" key="8">
    <source>
        <dbReference type="SAM" id="MobiDB-lite"/>
    </source>
</evidence>
<dbReference type="InterPro" id="IPR000515">
    <property type="entry name" value="MetI-like"/>
</dbReference>
<evidence type="ECO:0000256" key="1">
    <source>
        <dbReference type="ARBA" id="ARBA00004651"/>
    </source>
</evidence>
<organism evidence="10 11">
    <name type="scientific">Roseibium salinum</name>
    <dbReference type="NCBI Taxonomy" id="1604349"/>
    <lineage>
        <taxon>Bacteria</taxon>
        <taxon>Pseudomonadati</taxon>
        <taxon>Pseudomonadota</taxon>
        <taxon>Alphaproteobacteria</taxon>
        <taxon>Hyphomicrobiales</taxon>
        <taxon>Stappiaceae</taxon>
        <taxon>Roseibium</taxon>
    </lineage>
</organism>
<evidence type="ECO:0000256" key="5">
    <source>
        <dbReference type="ARBA" id="ARBA00022989"/>
    </source>
</evidence>
<dbReference type="SUPFAM" id="SSF161098">
    <property type="entry name" value="MetI-like"/>
    <property type="match status" value="1"/>
</dbReference>